<keyword evidence="1" id="KW-1133">Transmembrane helix</keyword>
<feature type="transmembrane region" description="Helical" evidence="1">
    <location>
        <begin position="284"/>
        <end position="306"/>
    </location>
</feature>
<feature type="transmembrane region" description="Helical" evidence="1">
    <location>
        <begin position="254"/>
        <end position="278"/>
    </location>
</feature>
<feature type="transmembrane region" description="Helical" evidence="1">
    <location>
        <begin position="100"/>
        <end position="129"/>
    </location>
</feature>
<reference evidence="6" key="1">
    <citation type="submission" date="2016-11" db="UniProtKB">
        <authorList>
            <consortium name="WormBaseParasite"/>
        </authorList>
    </citation>
    <scope>IDENTIFICATION</scope>
</reference>
<dbReference type="EMBL" id="CAJFDI010000006">
    <property type="protein sequence ID" value="CAD5235711.1"/>
    <property type="molecule type" value="Genomic_DNA"/>
</dbReference>
<dbReference type="Proteomes" id="UP000582659">
    <property type="component" value="Unassembled WGS sequence"/>
</dbReference>
<evidence type="ECO:0000313" key="5">
    <source>
        <dbReference type="Proteomes" id="UP000659654"/>
    </source>
</evidence>
<feature type="transmembrane region" description="Helical" evidence="1">
    <location>
        <begin position="24"/>
        <end position="45"/>
    </location>
</feature>
<dbReference type="Pfam" id="PF10318">
    <property type="entry name" value="7TM_GPCR_Srh"/>
    <property type="match status" value="1"/>
</dbReference>
<proteinExistence type="predicted"/>
<dbReference type="EMBL" id="CAJFCV020000006">
    <property type="protein sequence ID" value="CAG9132248.1"/>
    <property type="molecule type" value="Genomic_DNA"/>
</dbReference>
<name>A0A1I7S0G7_BURXY</name>
<dbReference type="WBParaSite" id="BXY_0649100.1">
    <property type="protein sequence ID" value="BXY_0649100.1"/>
    <property type="gene ID" value="BXY_0649100"/>
</dbReference>
<evidence type="ECO:0000313" key="4">
    <source>
        <dbReference type="Proteomes" id="UP000095284"/>
    </source>
</evidence>
<dbReference type="OrthoDB" id="5853735at2759"/>
<reference evidence="3" key="2">
    <citation type="submission" date="2020-08" db="EMBL/GenBank/DDBJ databases">
        <authorList>
            <person name="Kikuchi T."/>
        </authorList>
    </citation>
    <scope>NUCLEOTIDE SEQUENCE</scope>
    <source>
        <strain evidence="2">Ka4C1</strain>
    </source>
</reference>
<dbReference type="PANTHER" id="PTHR46891:SF9">
    <property type="entry name" value="SERPENTINE RECEPTOR, CLASS H-RELATED"/>
    <property type="match status" value="1"/>
</dbReference>
<feature type="transmembrane region" description="Helical" evidence="1">
    <location>
        <begin position="205"/>
        <end position="233"/>
    </location>
</feature>
<gene>
    <name evidence="2" type="ORF">BXYJ_LOCUS15802</name>
</gene>
<organism evidence="4 6">
    <name type="scientific">Bursaphelenchus xylophilus</name>
    <name type="common">Pinewood nematode worm</name>
    <name type="synonym">Aphelenchoides xylophilus</name>
    <dbReference type="NCBI Taxonomy" id="6326"/>
    <lineage>
        <taxon>Eukaryota</taxon>
        <taxon>Metazoa</taxon>
        <taxon>Ecdysozoa</taxon>
        <taxon>Nematoda</taxon>
        <taxon>Chromadorea</taxon>
        <taxon>Rhabditida</taxon>
        <taxon>Tylenchina</taxon>
        <taxon>Tylenchomorpha</taxon>
        <taxon>Aphelenchoidea</taxon>
        <taxon>Aphelenchoididae</taxon>
        <taxon>Bursaphelenchus</taxon>
    </lineage>
</organism>
<dbReference type="SUPFAM" id="SSF81321">
    <property type="entry name" value="Family A G protein-coupled receptor-like"/>
    <property type="match status" value="1"/>
</dbReference>
<dbReference type="PANTHER" id="PTHR46891">
    <property type="entry name" value="SERPENTINE RECEPTOR, CLASS H-RELATED"/>
    <property type="match status" value="1"/>
</dbReference>
<accession>A0A1I7S0G7</accession>
<protein>
    <submittedName>
        <fullName evidence="2">(pine wood nematode) hypothetical protein</fullName>
    </submittedName>
</protein>
<evidence type="ECO:0000313" key="6">
    <source>
        <dbReference type="WBParaSite" id="BXY_0649100.1"/>
    </source>
</evidence>
<sequence length="364" mass="41198">MNSEDIFRIAQEYADVMVVYKRRIRFTFVLSTLSSFLAVYLVLNYTPHRAHGYRKYLLGMIAWAFVLDFIVCVVYVPQLLLPVVGLCVGGIFENSHSVTALIALLCIFVFAMTGTAISIITAFIYRLVVVKTGDDISRYPCLIVLIITAHIMGPAMICGPMVFAVLYDVDAIKEEVKILYPGVYLYAENRTCSFMSRSTPSYATYLFLMMIALALLTAALLAFGCAICIFRSINRFRKTMSSRTYEMHKQLTKSLIVQFSIPFTFLAMPLSILLYYMTTQKDGVLLKTLCVVIFELISLHSTFNAISMIMMTKPYRDFVLNQCLKLAVAFPGSWSITQSLAKPKVDDVINRRPSTHTFRQQNSN</sequence>
<dbReference type="Proteomes" id="UP000095284">
    <property type="component" value="Unplaced"/>
</dbReference>
<keyword evidence="1" id="KW-0472">Membrane</keyword>
<evidence type="ECO:0000313" key="2">
    <source>
        <dbReference type="EMBL" id="CAD5235711.1"/>
    </source>
</evidence>
<feature type="transmembrane region" description="Helical" evidence="1">
    <location>
        <begin position="141"/>
        <end position="167"/>
    </location>
</feature>
<keyword evidence="5" id="KW-1185">Reference proteome</keyword>
<dbReference type="AlphaFoldDB" id="A0A1I7S0G7"/>
<keyword evidence="1" id="KW-0812">Transmembrane</keyword>
<dbReference type="Proteomes" id="UP000659654">
    <property type="component" value="Unassembled WGS sequence"/>
</dbReference>
<feature type="transmembrane region" description="Helical" evidence="1">
    <location>
        <begin position="57"/>
        <end position="80"/>
    </location>
</feature>
<dbReference type="InterPro" id="IPR019422">
    <property type="entry name" value="7TM_GPCR_serpentine_rcpt_Srh"/>
</dbReference>
<evidence type="ECO:0000313" key="3">
    <source>
        <dbReference type="EMBL" id="CAG9132248.1"/>
    </source>
</evidence>
<evidence type="ECO:0000256" key="1">
    <source>
        <dbReference type="SAM" id="Phobius"/>
    </source>
</evidence>